<feature type="region of interest" description="Disordered" evidence="1">
    <location>
        <begin position="46"/>
        <end position="75"/>
    </location>
</feature>
<sequence>MPLDQHGRLWALSTRNSTYVVGVEVDPATDEALVLQKYWGTSLPPQAAREAATMSAGPANPSGAGRHVTSFSRPS</sequence>
<evidence type="ECO:0000313" key="2">
    <source>
        <dbReference type="EMBL" id="QLK00533.1"/>
    </source>
</evidence>
<proteinExistence type="predicted"/>
<evidence type="ECO:0000256" key="1">
    <source>
        <dbReference type="SAM" id="MobiDB-lite"/>
    </source>
</evidence>
<accession>A0A7D5Y7E9</accession>
<protein>
    <submittedName>
        <fullName evidence="2">Uncharacterized protein</fullName>
    </submittedName>
</protein>
<dbReference type="EMBL" id="CP058905">
    <property type="protein sequence ID" value="QLK00533.1"/>
    <property type="molecule type" value="Genomic_DNA"/>
</dbReference>
<organism evidence="2">
    <name type="scientific">Micromonospora carbonacea</name>
    <dbReference type="NCBI Taxonomy" id="47853"/>
    <lineage>
        <taxon>Bacteria</taxon>
        <taxon>Bacillati</taxon>
        <taxon>Actinomycetota</taxon>
        <taxon>Actinomycetes</taxon>
        <taxon>Micromonosporales</taxon>
        <taxon>Micromonosporaceae</taxon>
        <taxon>Micromonospora</taxon>
    </lineage>
</organism>
<dbReference type="AlphaFoldDB" id="A0A7D5Y7E9"/>
<name>A0A7D5Y7E9_9ACTN</name>
<reference evidence="2" key="1">
    <citation type="submission" date="2020-08" db="EMBL/GenBank/DDBJ databases">
        <title>A bifunctional nitrone conjugated secondary metabolite targeting the ribosome.</title>
        <authorList>
            <person name="Limbrick E.M."/>
            <person name="Graf M."/>
            <person name="Derewacz D.K."/>
            <person name="Nguyen F."/>
            <person name="Spraggins J.M."/>
            <person name="Wieland M."/>
            <person name="Ynigez-Gutierrez A.E."/>
            <person name="Reisman B.J."/>
            <person name="Zinshteyn B."/>
            <person name="McCulloch K."/>
            <person name="Iverson T.M."/>
            <person name="Green R."/>
            <person name="Wilson D.N."/>
            <person name="Bachmann B.O."/>
        </authorList>
    </citation>
    <scope>NUCLEOTIDE SEQUENCE</scope>
    <source>
        <strain evidence="2">Africana</strain>
    </source>
</reference>
<gene>
    <name evidence="2" type="ORF">HZU44_11160</name>
</gene>